<evidence type="ECO:0000313" key="2">
    <source>
        <dbReference type="Proteomes" id="UP001457282"/>
    </source>
</evidence>
<evidence type="ECO:0000313" key="1">
    <source>
        <dbReference type="EMBL" id="KAK9934866.1"/>
    </source>
</evidence>
<dbReference type="InterPro" id="IPR010683">
    <property type="entry name" value="DUF1262"/>
</dbReference>
<dbReference type="Proteomes" id="UP001457282">
    <property type="component" value="Unassembled WGS sequence"/>
</dbReference>
<reference evidence="1 2" key="1">
    <citation type="journal article" date="2023" name="G3 (Bethesda)">
        <title>A chromosome-length genome assembly and annotation of blackberry (Rubus argutus, cv. 'Hillquist').</title>
        <authorList>
            <person name="Bruna T."/>
            <person name="Aryal R."/>
            <person name="Dudchenko O."/>
            <person name="Sargent D.J."/>
            <person name="Mead D."/>
            <person name="Buti M."/>
            <person name="Cavallini A."/>
            <person name="Hytonen T."/>
            <person name="Andres J."/>
            <person name="Pham M."/>
            <person name="Weisz D."/>
            <person name="Mascagni F."/>
            <person name="Usai G."/>
            <person name="Natali L."/>
            <person name="Bassil N."/>
            <person name="Fernandez G.E."/>
            <person name="Lomsadze A."/>
            <person name="Armour M."/>
            <person name="Olukolu B."/>
            <person name="Poorten T."/>
            <person name="Britton C."/>
            <person name="Davik J."/>
            <person name="Ashrafi H."/>
            <person name="Aiden E.L."/>
            <person name="Borodovsky M."/>
            <person name="Worthington M."/>
        </authorList>
    </citation>
    <scope>NUCLEOTIDE SEQUENCE [LARGE SCALE GENOMIC DNA]</scope>
    <source>
        <strain evidence="1">PI 553951</strain>
    </source>
</reference>
<dbReference type="EMBL" id="JBEDUW010000004">
    <property type="protein sequence ID" value="KAK9934866.1"/>
    <property type="molecule type" value="Genomic_DNA"/>
</dbReference>
<keyword evidence="2" id="KW-1185">Reference proteome</keyword>
<organism evidence="1 2">
    <name type="scientific">Rubus argutus</name>
    <name type="common">Southern blackberry</name>
    <dbReference type="NCBI Taxonomy" id="59490"/>
    <lineage>
        <taxon>Eukaryota</taxon>
        <taxon>Viridiplantae</taxon>
        <taxon>Streptophyta</taxon>
        <taxon>Embryophyta</taxon>
        <taxon>Tracheophyta</taxon>
        <taxon>Spermatophyta</taxon>
        <taxon>Magnoliopsida</taxon>
        <taxon>eudicotyledons</taxon>
        <taxon>Gunneridae</taxon>
        <taxon>Pentapetalae</taxon>
        <taxon>rosids</taxon>
        <taxon>fabids</taxon>
        <taxon>Rosales</taxon>
        <taxon>Rosaceae</taxon>
        <taxon>Rosoideae</taxon>
        <taxon>Rosoideae incertae sedis</taxon>
        <taxon>Rubus</taxon>
    </lineage>
</organism>
<proteinExistence type="predicted"/>
<dbReference type="PANTHER" id="PTHR31050:SF3">
    <property type="entry name" value="OS08G0412800 PROTEIN"/>
    <property type="match status" value="1"/>
</dbReference>
<comment type="caution">
    <text evidence="1">The sequence shown here is derived from an EMBL/GenBank/DDBJ whole genome shotgun (WGS) entry which is preliminary data.</text>
</comment>
<name>A0AAW1XF65_RUBAR</name>
<protein>
    <submittedName>
        <fullName evidence="1">Uncharacterized protein</fullName>
    </submittedName>
</protein>
<accession>A0AAW1XF65</accession>
<sequence length="395" mass="45098">MYVTRPLSLYKKSPADLSLPPPEGPNSGILVIQDEEPKCCIGLFKSDMIKDLPLPQNKSLELYYAQGFYTMRDLHFFKVLFIPVLNQPLSSSQYYAIYPYGKDRGEGYTSSKEDAMAMDTCCFSSCSNDVKPQRFDPKNLYQQYQIDLHRKIVNISGGFVANSMAKDGCPPEALWRRGWKLTSSAAHEFELGDAPGLDTTLRAQLPGFDFPLKNVVVGKWYCPFMFVKEGTPKSLIDVRNMTMYYEMTLEQRWEQIFAKEHSKEHDLGNAVAVDVVVQSEVVLVGGREGVCDERCVGDDGMVWFRSSNNLGEETKVGVSLAIFERMKWEQERVGWVGGDEEKVRVERVEEYGGMGEWNKFGCFVLVERFVLKRMNGSLLVSHEFKHSHQIKCKWE</sequence>
<dbReference type="PANTHER" id="PTHR31050">
    <property type="entry name" value="OS08G0413200 PROTEIN"/>
    <property type="match status" value="1"/>
</dbReference>
<dbReference type="AlphaFoldDB" id="A0AAW1XF65"/>
<dbReference type="Pfam" id="PF06880">
    <property type="entry name" value="DUF1262"/>
    <property type="match status" value="1"/>
</dbReference>
<gene>
    <name evidence="1" type="ORF">M0R45_021995</name>
</gene>